<evidence type="ECO:0000256" key="1">
    <source>
        <dbReference type="ARBA" id="ARBA00001947"/>
    </source>
</evidence>
<evidence type="ECO:0000313" key="6">
    <source>
        <dbReference type="EMBL" id="CAK0799793.1"/>
    </source>
</evidence>
<evidence type="ECO:0000259" key="5">
    <source>
        <dbReference type="PROSITE" id="PS52035"/>
    </source>
</evidence>
<comment type="caution">
    <text evidence="6">The sequence shown here is derived from an EMBL/GenBank/DDBJ whole genome shotgun (WGS) entry which is preliminary data.</text>
</comment>
<keyword evidence="7" id="KW-1185">Reference proteome</keyword>
<dbReference type="Proteomes" id="UP001189429">
    <property type="component" value="Unassembled WGS sequence"/>
</dbReference>
<dbReference type="EMBL" id="CAUYUJ010002225">
    <property type="protein sequence ID" value="CAK0799793.1"/>
    <property type="molecule type" value="Genomic_DNA"/>
</dbReference>
<dbReference type="InterPro" id="IPR000834">
    <property type="entry name" value="Peptidase_M14"/>
</dbReference>
<dbReference type="SUPFAM" id="SSF53187">
    <property type="entry name" value="Zn-dependent exopeptidases"/>
    <property type="match status" value="1"/>
</dbReference>
<reference evidence="6" key="1">
    <citation type="submission" date="2023-10" db="EMBL/GenBank/DDBJ databases">
        <authorList>
            <person name="Chen Y."/>
            <person name="Shah S."/>
            <person name="Dougan E. K."/>
            <person name="Thang M."/>
            <person name="Chan C."/>
        </authorList>
    </citation>
    <scope>NUCLEOTIDE SEQUENCE [LARGE SCALE GENOMIC DNA]</scope>
</reference>
<dbReference type="PROSITE" id="PS52035">
    <property type="entry name" value="PEPTIDASE_M14"/>
    <property type="match status" value="1"/>
</dbReference>
<dbReference type="InterPro" id="IPR050821">
    <property type="entry name" value="Cytosolic_carboxypeptidase"/>
</dbReference>
<dbReference type="PANTHER" id="PTHR12756:SF45">
    <property type="entry name" value="CYTOSOLIC CARBOXYPEPTIDASE NNA1"/>
    <property type="match status" value="1"/>
</dbReference>
<feature type="compositionally biased region" description="Polar residues" evidence="4">
    <location>
        <begin position="259"/>
        <end position="270"/>
    </location>
</feature>
<feature type="region of interest" description="Disordered" evidence="4">
    <location>
        <begin position="213"/>
        <end position="281"/>
    </location>
</feature>
<evidence type="ECO:0000313" key="7">
    <source>
        <dbReference type="Proteomes" id="UP001189429"/>
    </source>
</evidence>
<feature type="compositionally biased region" description="Basic residues" evidence="4">
    <location>
        <begin position="229"/>
        <end position="243"/>
    </location>
</feature>
<gene>
    <name evidence="6" type="ORF">PCOR1329_LOCUS8133</name>
</gene>
<comment type="similarity">
    <text evidence="2 3">Belongs to the peptidase M14 family.</text>
</comment>
<protein>
    <recommendedName>
        <fullName evidence="5">Peptidase M14 domain-containing protein</fullName>
    </recommendedName>
</protein>
<accession>A0ABN9Q654</accession>
<sequence length="281" mass="31688">MKGILDYLTGASLDARILRDNFVFKIIPMLNPDGVVVGNYRCSLAGQDLNRLWGDPCRRLHPTIFFAKSMFRQLLEDRDVVLYIDIHGHSRKKNVFLYGNCDNTGISEKIFPALLCKGSRCFNFDDCCFKIQRCKESSARVVAYREFSVVNSFTLEGSFCGADFGPLADQHFTMRHLEEIGCMVCDAILDFCDPDQTKVMQICKELQQLFPDDGNSDDVSDSEDDQAAARRRRKRERMKKKAKKADAVNEPSARKGASTARTTRNANKNPDGSKGARSRAT</sequence>
<proteinExistence type="inferred from homology"/>
<comment type="cofactor">
    <cofactor evidence="1">
        <name>Zn(2+)</name>
        <dbReference type="ChEBI" id="CHEBI:29105"/>
    </cofactor>
</comment>
<evidence type="ECO:0000256" key="3">
    <source>
        <dbReference type="PROSITE-ProRule" id="PRU01379"/>
    </source>
</evidence>
<name>A0ABN9Q654_9DINO</name>
<feature type="active site" description="Proton donor/acceptor" evidence="3">
    <location>
        <position position="156"/>
    </location>
</feature>
<organism evidence="6 7">
    <name type="scientific">Prorocentrum cordatum</name>
    <dbReference type="NCBI Taxonomy" id="2364126"/>
    <lineage>
        <taxon>Eukaryota</taxon>
        <taxon>Sar</taxon>
        <taxon>Alveolata</taxon>
        <taxon>Dinophyceae</taxon>
        <taxon>Prorocentrales</taxon>
        <taxon>Prorocentraceae</taxon>
        <taxon>Prorocentrum</taxon>
    </lineage>
</organism>
<dbReference type="Pfam" id="PF00246">
    <property type="entry name" value="Peptidase_M14"/>
    <property type="match status" value="1"/>
</dbReference>
<feature type="domain" description="Peptidase M14" evidence="5">
    <location>
        <begin position="1"/>
        <end position="192"/>
    </location>
</feature>
<feature type="compositionally biased region" description="Acidic residues" evidence="4">
    <location>
        <begin position="214"/>
        <end position="226"/>
    </location>
</feature>
<evidence type="ECO:0000256" key="4">
    <source>
        <dbReference type="SAM" id="MobiDB-lite"/>
    </source>
</evidence>
<dbReference type="PANTHER" id="PTHR12756">
    <property type="entry name" value="CYTOSOLIC CARBOXYPEPTIDASE"/>
    <property type="match status" value="1"/>
</dbReference>
<evidence type="ECO:0000256" key="2">
    <source>
        <dbReference type="ARBA" id="ARBA00005988"/>
    </source>
</evidence>
<dbReference type="Gene3D" id="3.40.630.10">
    <property type="entry name" value="Zn peptidases"/>
    <property type="match status" value="1"/>
</dbReference>